<evidence type="ECO:0000256" key="7">
    <source>
        <dbReference type="SAM" id="Coils"/>
    </source>
</evidence>
<dbReference type="STRING" id="1125876.SAMN05443292_2754"/>
<dbReference type="PROSITE" id="PS50110">
    <property type="entry name" value="RESPONSE_REGULATORY"/>
    <property type="match status" value="1"/>
</dbReference>
<dbReference type="InterPro" id="IPR036097">
    <property type="entry name" value="HisK_dim/P_sf"/>
</dbReference>
<dbReference type="Pfam" id="PF08447">
    <property type="entry name" value="PAS_3"/>
    <property type="match status" value="2"/>
</dbReference>
<feature type="domain" description="PAC" evidence="11">
    <location>
        <begin position="754"/>
        <end position="808"/>
    </location>
</feature>
<reference evidence="12 13" key="1">
    <citation type="submission" date="2016-10" db="EMBL/GenBank/DDBJ databases">
        <authorList>
            <person name="de Groot N.N."/>
        </authorList>
    </citation>
    <scope>NUCLEOTIDE SEQUENCE [LARGE SCALE GENOMIC DNA]</scope>
    <source>
        <strain evidence="12 13">DSM 26000</strain>
    </source>
</reference>
<keyword evidence="3" id="KW-0597">Phosphoprotein</keyword>
<keyword evidence="4" id="KW-0808">Transferase</keyword>
<dbReference type="Gene3D" id="3.40.50.2300">
    <property type="match status" value="1"/>
</dbReference>
<dbReference type="Pfam" id="PF00512">
    <property type="entry name" value="HisKA"/>
    <property type="match status" value="1"/>
</dbReference>
<comment type="caution">
    <text evidence="6">Lacks conserved residue(s) required for the propagation of feature annotation.</text>
</comment>
<dbReference type="OrthoDB" id="9808408at2"/>
<dbReference type="InterPro" id="IPR000014">
    <property type="entry name" value="PAS"/>
</dbReference>
<dbReference type="Gene3D" id="1.10.287.130">
    <property type="match status" value="1"/>
</dbReference>
<dbReference type="SUPFAM" id="SSF55785">
    <property type="entry name" value="PYP-like sensor domain (PAS domain)"/>
    <property type="match status" value="5"/>
</dbReference>
<dbReference type="SUPFAM" id="SSF52172">
    <property type="entry name" value="CheY-like"/>
    <property type="match status" value="1"/>
</dbReference>
<evidence type="ECO:0000256" key="2">
    <source>
        <dbReference type="ARBA" id="ARBA00012438"/>
    </source>
</evidence>
<dbReference type="InterPro" id="IPR036890">
    <property type="entry name" value="HATPase_C_sf"/>
</dbReference>
<sequence>MASKLIKILLVEAFSDHIEMIRQILEKEYSNYSLEVTDTKEGLKQYIQKQDPDIILSNNNFPDFEGKSIFNLAKELAPQTPFIFISNAAKEESLIYFFRNGLADFILKDQIEELPSSIKIALEKFESKNCSQNTEDNLKNRIAALEKKEYLYRTLVENTEAIYTVLDENLNPIYRNPVIEKITGYTPTEIHGYDIFEIIHPQDRDLVYEYLDELKSKHGQIIPTSFRLKLKNGKYCWFEGTGNNQLSNPKLKGIILKFSDVSDRKKIETELAEKEAKYRAIFENSLDGIILSHVDGNIIRVNPAACKMFKMTEEEIIGKGRDGIIDKTDQGIETLLKERRETGSAKGVVNFIRKDGSSFSAFASSSKFVDSVGRERVSVSIHDLSERLKYQEKIDTTDHLLKKTVNRLNKTLDASMDVICTIDGEGKFIDVNAASLKIWGYTPKELKGTPFLDLVFKEDQEKTIREYSNIKHGSETNFFENRYVHKNGSIVNNLWSARWDKELQLALCIAKNITDRKKLEKTIQQEKKRFHDLYEKAPFGMGILKGPDHIYELANPPYLKIISKTDKSEVIGKTVKEVLPELEAQGIYELLDHVYQTGETFSASEMLFQFDFKGNGILDDVYLDFIYQAHRDPEGNIDGIFFFGHDVTEQVASRKKIERYNSELSSQIKITQNRQEELLIVNKELSDYKFAIDESCLVAITDQKGIITHTNDNFCIISKYTKEELIGQDHQKFNSGYHSEEFLQSIWKAVASGNTWKGELKNKAKDGTEYWVDTTITPFLDIKGKPYQHVTTQFDITERKKAEIDLDLQNKKLVKTNTELDRFVYSVSHDLRSPLTSILGIINFIEDESSEPETLKHIAMIRESVDRLDNFIKNILNYSRNNRLPLEVQKIDLQKNINEIVRSYRGNPDAKNIEFIIDIDQRQEFYTDQIRLNTIIENLISNSIKYHKEKGTNNFVKISSSSDSELLKLTVTDNGVGIDPKYHTKIFDMFYRLNSKKIGSGIGLYIVKDTIEILHGTITIDSELNKGTSFVITLKNLKPG</sequence>
<evidence type="ECO:0000313" key="12">
    <source>
        <dbReference type="EMBL" id="SFI50662.1"/>
    </source>
</evidence>
<dbReference type="Gene3D" id="3.30.565.10">
    <property type="entry name" value="Histidine kinase-like ATPase, C-terminal domain"/>
    <property type="match status" value="1"/>
</dbReference>
<dbReference type="InterPro" id="IPR003661">
    <property type="entry name" value="HisK_dim/P_dom"/>
</dbReference>
<keyword evidence="5" id="KW-0418">Kinase</keyword>
<dbReference type="InterPro" id="IPR003594">
    <property type="entry name" value="HATPase_dom"/>
</dbReference>
<dbReference type="SUPFAM" id="SSF47384">
    <property type="entry name" value="Homodimeric domain of signal transducing histidine kinase"/>
    <property type="match status" value="1"/>
</dbReference>
<dbReference type="SMART" id="SM00388">
    <property type="entry name" value="HisKA"/>
    <property type="match status" value="1"/>
</dbReference>
<name>A0A1I3IRZ9_9FLAO</name>
<dbReference type="SMART" id="SM00448">
    <property type="entry name" value="REC"/>
    <property type="match status" value="1"/>
</dbReference>
<dbReference type="InterPro" id="IPR001610">
    <property type="entry name" value="PAC"/>
</dbReference>
<feature type="domain" description="PAS" evidence="10">
    <location>
        <begin position="274"/>
        <end position="319"/>
    </location>
</feature>
<dbReference type="Proteomes" id="UP000198931">
    <property type="component" value="Unassembled WGS sequence"/>
</dbReference>
<dbReference type="InterPro" id="IPR001789">
    <property type="entry name" value="Sig_transdc_resp-reg_receiver"/>
</dbReference>
<dbReference type="InterPro" id="IPR013656">
    <property type="entry name" value="PAS_4"/>
</dbReference>
<dbReference type="Pfam" id="PF00072">
    <property type="entry name" value="Response_reg"/>
    <property type="match status" value="1"/>
</dbReference>
<comment type="catalytic activity">
    <reaction evidence="1">
        <text>ATP + protein L-histidine = ADP + protein N-phospho-L-histidine.</text>
        <dbReference type="EC" id="2.7.13.3"/>
    </reaction>
</comment>
<organism evidence="12 13">
    <name type="scientific">Halpernia frigidisoli</name>
    <dbReference type="NCBI Taxonomy" id="1125876"/>
    <lineage>
        <taxon>Bacteria</taxon>
        <taxon>Pseudomonadati</taxon>
        <taxon>Bacteroidota</taxon>
        <taxon>Flavobacteriia</taxon>
        <taxon>Flavobacteriales</taxon>
        <taxon>Weeksellaceae</taxon>
        <taxon>Chryseobacterium group</taxon>
        <taxon>Halpernia</taxon>
    </lineage>
</organism>
<dbReference type="CDD" id="cd00075">
    <property type="entry name" value="HATPase"/>
    <property type="match status" value="1"/>
</dbReference>
<evidence type="ECO:0000313" key="13">
    <source>
        <dbReference type="Proteomes" id="UP000198931"/>
    </source>
</evidence>
<dbReference type="SMART" id="SM00086">
    <property type="entry name" value="PAC"/>
    <property type="match status" value="4"/>
</dbReference>
<dbReference type="Pfam" id="PF13426">
    <property type="entry name" value="PAS_9"/>
    <property type="match status" value="2"/>
</dbReference>
<keyword evidence="13" id="KW-1185">Reference proteome</keyword>
<dbReference type="CDD" id="cd00082">
    <property type="entry name" value="HisKA"/>
    <property type="match status" value="1"/>
</dbReference>
<feature type="domain" description="Response regulatory" evidence="9">
    <location>
        <begin position="7"/>
        <end position="123"/>
    </location>
</feature>
<evidence type="ECO:0000259" key="9">
    <source>
        <dbReference type="PROSITE" id="PS50110"/>
    </source>
</evidence>
<dbReference type="RefSeq" id="WP_090082085.1">
    <property type="nucleotide sequence ID" value="NZ_FOQT01000005.1"/>
</dbReference>
<proteinExistence type="predicted"/>
<gene>
    <name evidence="12" type="ORF">SAMN05443292_2754</name>
</gene>
<dbReference type="SUPFAM" id="SSF55874">
    <property type="entry name" value="ATPase domain of HSP90 chaperone/DNA topoisomerase II/histidine kinase"/>
    <property type="match status" value="1"/>
</dbReference>
<dbReference type="InterPro" id="IPR013655">
    <property type="entry name" value="PAS_fold_3"/>
</dbReference>
<dbReference type="InterPro" id="IPR035965">
    <property type="entry name" value="PAS-like_dom_sf"/>
</dbReference>
<evidence type="ECO:0000256" key="1">
    <source>
        <dbReference type="ARBA" id="ARBA00000085"/>
    </source>
</evidence>
<evidence type="ECO:0000256" key="3">
    <source>
        <dbReference type="ARBA" id="ARBA00022553"/>
    </source>
</evidence>
<dbReference type="PROSITE" id="PS50113">
    <property type="entry name" value="PAC"/>
    <property type="match status" value="1"/>
</dbReference>
<dbReference type="PANTHER" id="PTHR43304">
    <property type="entry name" value="PHYTOCHROME-LIKE PROTEIN CPH1"/>
    <property type="match status" value="1"/>
</dbReference>
<evidence type="ECO:0000256" key="6">
    <source>
        <dbReference type="PROSITE-ProRule" id="PRU00169"/>
    </source>
</evidence>
<feature type="domain" description="PAS" evidence="10">
    <location>
        <begin position="404"/>
        <end position="474"/>
    </location>
</feature>
<evidence type="ECO:0000259" key="8">
    <source>
        <dbReference type="PROSITE" id="PS50109"/>
    </source>
</evidence>
<dbReference type="EMBL" id="FOQT01000005">
    <property type="protein sequence ID" value="SFI50662.1"/>
    <property type="molecule type" value="Genomic_DNA"/>
</dbReference>
<protein>
    <recommendedName>
        <fullName evidence="2">histidine kinase</fullName>
        <ecNumber evidence="2">2.7.13.3</ecNumber>
    </recommendedName>
</protein>
<dbReference type="PANTHER" id="PTHR43304:SF1">
    <property type="entry name" value="PAC DOMAIN-CONTAINING PROTEIN"/>
    <property type="match status" value="1"/>
</dbReference>
<dbReference type="PROSITE" id="PS50112">
    <property type="entry name" value="PAS"/>
    <property type="match status" value="3"/>
</dbReference>
<feature type="domain" description="Histidine kinase" evidence="8">
    <location>
        <begin position="826"/>
        <end position="1038"/>
    </location>
</feature>
<keyword evidence="7" id="KW-0175">Coiled coil</keyword>
<evidence type="ECO:0000259" key="10">
    <source>
        <dbReference type="PROSITE" id="PS50112"/>
    </source>
</evidence>
<dbReference type="EC" id="2.7.13.3" evidence="2"/>
<dbReference type="GO" id="GO:0000155">
    <property type="term" value="F:phosphorelay sensor kinase activity"/>
    <property type="evidence" value="ECO:0007669"/>
    <property type="project" value="InterPro"/>
</dbReference>
<accession>A0A1I3IRZ9</accession>
<dbReference type="CDD" id="cd00156">
    <property type="entry name" value="REC"/>
    <property type="match status" value="1"/>
</dbReference>
<dbReference type="InterPro" id="IPR052162">
    <property type="entry name" value="Sensor_kinase/Photoreceptor"/>
</dbReference>
<dbReference type="InterPro" id="IPR000700">
    <property type="entry name" value="PAS-assoc_C"/>
</dbReference>
<dbReference type="Pfam" id="PF08448">
    <property type="entry name" value="PAS_4"/>
    <property type="match status" value="1"/>
</dbReference>
<dbReference type="NCBIfam" id="TIGR00229">
    <property type="entry name" value="sensory_box"/>
    <property type="match status" value="4"/>
</dbReference>
<evidence type="ECO:0000256" key="4">
    <source>
        <dbReference type="ARBA" id="ARBA00022679"/>
    </source>
</evidence>
<dbReference type="CDD" id="cd00130">
    <property type="entry name" value="PAS"/>
    <property type="match status" value="4"/>
</dbReference>
<evidence type="ECO:0000256" key="5">
    <source>
        <dbReference type="ARBA" id="ARBA00022777"/>
    </source>
</evidence>
<dbReference type="InterPro" id="IPR005467">
    <property type="entry name" value="His_kinase_dom"/>
</dbReference>
<dbReference type="PRINTS" id="PR00344">
    <property type="entry name" value="BCTRLSENSOR"/>
</dbReference>
<dbReference type="Pfam" id="PF02518">
    <property type="entry name" value="HATPase_c"/>
    <property type="match status" value="1"/>
</dbReference>
<dbReference type="SMART" id="SM00387">
    <property type="entry name" value="HATPase_c"/>
    <property type="match status" value="1"/>
</dbReference>
<dbReference type="PROSITE" id="PS50109">
    <property type="entry name" value="HIS_KIN"/>
    <property type="match status" value="1"/>
</dbReference>
<dbReference type="Gene3D" id="3.30.450.20">
    <property type="entry name" value="PAS domain"/>
    <property type="match status" value="5"/>
</dbReference>
<evidence type="ECO:0000259" key="11">
    <source>
        <dbReference type="PROSITE" id="PS50113"/>
    </source>
</evidence>
<dbReference type="InterPro" id="IPR011006">
    <property type="entry name" value="CheY-like_superfamily"/>
</dbReference>
<feature type="coiled-coil region" evidence="7">
    <location>
        <begin position="509"/>
        <end position="536"/>
    </location>
</feature>
<dbReference type="AlphaFoldDB" id="A0A1I3IRZ9"/>
<dbReference type="InterPro" id="IPR004358">
    <property type="entry name" value="Sig_transdc_His_kin-like_C"/>
</dbReference>
<dbReference type="SMART" id="SM00091">
    <property type="entry name" value="PAS"/>
    <property type="match status" value="5"/>
</dbReference>
<feature type="domain" description="PAS" evidence="10">
    <location>
        <begin position="148"/>
        <end position="218"/>
    </location>
</feature>